<dbReference type="GO" id="GO:0003677">
    <property type="term" value="F:DNA binding"/>
    <property type="evidence" value="ECO:0007669"/>
    <property type="project" value="InterPro"/>
</dbReference>
<keyword evidence="4" id="KW-1185">Reference proteome</keyword>
<dbReference type="InterPro" id="IPR010982">
    <property type="entry name" value="Lambda_DNA-bd_dom_sf"/>
</dbReference>
<feature type="region of interest" description="Disordered" evidence="1">
    <location>
        <begin position="1"/>
        <end position="22"/>
    </location>
</feature>
<dbReference type="EMBL" id="CP002386">
    <property type="protein sequence ID" value="ADU01887.1"/>
    <property type="molecule type" value="Genomic_DNA"/>
</dbReference>
<geneLocation type="plasmid" evidence="3 4">
    <name>pMSPYR101</name>
</geneLocation>
<feature type="domain" description="HTH cro/C1-type" evidence="2">
    <location>
        <begin position="33"/>
        <end position="70"/>
    </location>
</feature>
<gene>
    <name evidence="3" type="ordered locus">Mspyr1_53620</name>
</gene>
<dbReference type="SUPFAM" id="SSF47413">
    <property type="entry name" value="lambda repressor-like DNA-binding domains"/>
    <property type="match status" value="2"/>
</dbReference>
<protein>
    <recommendedName>
        <fullName evidence="2">HTH cro/C1-type domain-containing protein</fullName>
    </recommendedName>
</protein>
<keyword evidence="3" id="KW-0614">Plasmid</keyword>
<proteinExistence type="predicted"/>
<dbReference type="Gene3D" id="1.10.260.40">
    <property type="entry name" value="lambda repressor-like DNA-binding domains"/>
    <property type="match status" value="1"/>
</dbReference>
<dbReference type="Pfam" id="PF01381">
    <property type="entry name" value="HTH_3"/>
    <property type="match status" value="1"/>
</dbReference>
<dbReference type="CDD" id="cd00093">
    <property type="entry name" value="HTH_XRE"/>
    <property type="match status" value="1"/>
</dbReference>
<accession>E6TPW4</accession>
<reference evidence="3 4" key="1">
    <citation type="journal article" date="2011" name="Stand. Genomic Sci.">
        <title>Complete genome sequence of Mycobacterium sp. strain (Spyr1) and reclassification to Mycobacterium gilvum Spyr1.</title>
        <authorList>
            <person name="Kallimanis A."/>
            <person name="Karabika E."/>
            <person name="Mavromatis K."/>
            <person name="Lapidus A."/>
            <person name="Labutti K.M."/>
            <person name="Liolios K."/>
            <person name="Ivanova N."/>
            <person name="Goodwin L."/>
            <person name="Woyke T."/>
            <person name="Velentzas A.D."/>
            <person name="Perisynakis A."/>
            <person name="Ouzounis C.C."/>
            <person name="Kyrpides N.C."/>
            <person name="Koukkou A.I."/>
            <person name="Drainas C."/>
        </authorList>
    </citation>
    <scope>NUCLEOTIDE SEQUENCE [LARGE SCALE GENOMIC DNA]</scope>
    <source>
        <strain evidence="4">DSM 45189 / LMG 24558 / Spyr1</strain>
    </source>
</reference>
<organism evidence="3 4">
    <name type="scientific">Mycolicibacterium gilvum (strain DSM 45189 / LMG 24558 / Spyr1)</name>
    <name type="common">Mycobacterium gilvum</name>
    <dbReference type="NCBI Taxonomy" id="278137"/>
    <lineage>
        <taxon>Bacteria</taxon>
        <taxon>Bacillati</taxon>
        <taxon>Actinomycetota</taxon>
        <taxon>Actinomycetes</taxon>
        <taxon>Mycobacteriales</taxon>
        <taxon>Mycobacteriaceae</taxon>
        <taxon>Mycolicibacterium</taxon>
    </lineage>
</organism>
<evidence type="ECO:0000313" key="4">
    <source>
        <dbReference type="Proteomes" id="UP000008916"/>
    </source>
</evidence>
<name>E6TPW4_MYCSR</name>
<dbReference type="Proteomes" id="UP000008916">
    <property type="component" value="Plasmid pMSPYR101"/>
</dbReference>
<evidence type="ECO:0000259" key="2">
    <source>
        <dbReference type="Pfam" id="PF01381"/>
    </source>
</evidence>
<evidence type="ECO:0000256" key="1">
    <source>
        <dbReference type="SAM" id="MobiDB-lite"/>
    </source>
</evidence>
<evidence type="ECO:0000313" key="3">
    <source>
        <dbReference type="EMBL" id="ADU01887.1"/>
    </source>
</evidence>
<dbReference type="KEGG" id="msp:Mspyr1_53620"/>
<dbReference type="HOGENOM" id="CLU_064274_0_0_11"/>
<dbReference type="InterPro" id="IPR001387">
    <property type="entry name" value="Cro/C1-type_HTH"/>
</dbReference>
<sequence>MRYPDRPIPAGYTDAVEDGAPDPGIARAGATVAARRRELGISQRQLAREGIINATALIRFEKGRTWPRERTRHVLEEILQWPAGTIARIRDGEPAEAFMGTGSADSADGEFLASLVADAVQPALIRFDQAIADLPPADAPEFVDHASVILADLRKLEQIGARAVRHSRGSAVEVVKALGVIRRRYDELMLRTSEHPAATLGQRLYAARHRTNLTASEVAAISGLPDELVVAVENGAAVDDAEKAARIEALIQDLDSDH</sequence>
<dbReference type="AlphaFoldDB" id="E6TPW4"/>